<accession>A0A2D0N289</accession>
<protein>
    <submittedName>
        <fullName evidence="1">Uncharacterized protein</fullName>
    </submittedName>
</protein>
<dbReference type="OrthoDB" id="1441026at2"/>
<gene>
    <name evidence="1" type="ORF">CRP01_31830</name>
</gene>
<proteinExistence type="predicted"/>
<reference evidence="1 2" key="1">
    <citation type="submission" date="2017-10" db="EMBL/GenBank/DDBJ databases">
        <title>The draft genome sequence of Lewinella nigricans NBRC 102662.</title>
        <authorList>
            <person name="Wang K."/>
        </authorList>
    </citation>
    <scope>NUCLEOTIDE SEQUENCE [LARGE SCALE GENOMIC DNA]</scope>
    <source>
        <strain evidence="1 2">NBRC 102662</strain>
    </source>
</reference>
<comment type="caution">
    <text evidence="1">The sequence shown here is derived from an EMBL/GenBank/DDBJ whole genome shotgun (WGS) entry which is preliminary data.</text>
</comment>
<evidence type="ECO:0000313" key="1">
    <source>
        <dbReference type="EMBL" id="PHN02567.1"/>
    </source>
</evidence>
<sequence length="264" mass="31430">MNGNRLFLILNALIVFVSCSKREIASDILSKTIDKINKIETIYYKQDMSRTDPQNTNNTIQRYREMYFKRLISDSIVGVKGHWYMYVNDKENVTFEDIYDGNRLIRKNNRDSVARIYDLVKYPDFKKKPFWGHNTPYGMQYEFKYMLKNLDSYTIDRLDDTIVDEKNCFQIQVSLEDKVTMPNFGARLEDEKGSVSKTLYFIDKETYYPIKMSGESYSTDNPEQKYFIDQRYYDIKFNSIIDEIKQFNTANESIVGFEKIEMKP</sequence>
<organism evidence="1 2">
    <name type="scientific">Flavilitoribacter nigricans (strain ATCC 23147 / DSM 23189 / NBRC 102662 / NCIMB 1420 / SS-2)</name>
    <name type="common">Lewinella nigricans</name>
    <dbReference type="NCBI Taxonomy" id="1122177"/>
    <lineage>
        <taxon>Bacteria</taxon>
        <taxon>Pseudomonadati</taxon>
        <taxon>Bacteroidota</taxon>
        <taxon>Saprospiria</taxon>
        <taxon>Saprospirales</taxon>
        <taxon>Lewinellaceae</taxon>
        <taxon>Flavilitoribacter</taxon>
    </lineage>
</organism>
<evidence type="ECO:0000313" key="2">
    <source>
        <dbReference type="Proteomes" id="UP000223913"/>
    </source>
</evidence>
<dbReference type="PROSITE" id="PS51257">
    <property type="entry name" value="PROKAR_LIPOPROTEIN"/>
    <property type="match status" value="1"/>
</dbReference>
<dbReference type="RefSeq" id="WP_099154112.1">
    <property type="nucleotide sequence ID" value="NZ_PDUD01000039.1"/>
</dbReference>
<dbReference type="AlphaFoldDB" id="A0A2D0N289"/>
<keyword evidence="2" id="KW-1185">Reference proteome</keyword>
<name>A0A2D0N289_FLAN2</name>
<dbReference type="EMBL" id="PDUD01000039">
    <property type="protein sequence ID" value="PHN02567.1"/>
    <property type="molecule type" value="Genomic_DNA"/>
</dbReference>
<dbReference type="Proteomes" id="UP000223913">
    <property type="component" value="Unassembled WGS sequence"/>
</dbReference>